<name>A0AB36EBT4_AGRTU</name>
<dbReference type="Gene3D" id="3.40.50.2300">
    <property type="match status" value="2"/>
</dbReference>
<feature type="signal peptide" evidence="4">
    <location>
        <begin position="1"/>
        <end position="22"/>
    </location>
</feature>
<comment type="caution">
    <text evidence="6">The sequence shown here is derived from an EMBL/GenBank/DDBJ whole genome shotgun (WGS) entry which is preliminary data.</text>
</comment>
<organism evidence="6 7">
    <name type="scientific">Agrobacterium tumefaciens</name>
    <dbReference type="NCBI Taxonomy" id="358"/>
    <lineage>
        <taxon>Bacteria</taxon>
        <taxon>Pseudomonadati</taxon>
        <taxon>Pseudomonadota</taxon>
        <taxon>Alphaproteobacteria</taxon>
        <taxon>Hyphomicrobiales</taxon>
        <taxon>Rhizobiaceae</taxon>
        <taxon>Rhizobium/Agrobacterium group</taxon>
        <taxon>Agrobacterium</taxon>
        <taxon>Agrobacterium tumefaciens complex</taxon>
    </lineage>
</organism>
<evidence type="ECO:0000313" key="6">
    <source>
        <dbReference type="EMBL" id="OCJ32846.1"/>
    </source>
</evidence>
<keyword evidence="3" id="KW-0029">Amino-acid transport</keyword>
<dbReference type="CDD" id="cd20013">
    <property type="entry name" value="PBP1_RPA0985_benzoate-like"/>
    <property type="match status" value="1"/>
</dbReference>
<dbReference type="AlphaFoldDB" id="A0AB36EBT4"/>
<dbReference type="Proteomes" id="UP000093451">
    <property type="component" value="Unassembled WGS sequence"/>
</dbReference>
<keyword evidence="3" id="KW-0813">Transport</keyword>
<dbReference type="SUPFAM" id="SSF53822">
    <property type="entry name" value="Periplasmic binding protein-like I"/>
    <property type="match status" value="1"/>
</dbReference>
<evidence type="ECO:0000256" key="4">
    <source>
        <dbReference type="SAM" id="SignalP"/>
    </source>
</evidence>
<gene>
    <name evidence="6" type="ORF">A6U91_21980</name>
</gene>
<feature type="chain" id="PRO_5044334533" description="Leucine-binding protein domain-containing protein" evidence="4">
    <location>
        <begin position="23"/>
        <end position="390"/>
    </location>
</feature>
<evidence type="ECO:0000256" key="2">
    <source>
        <dbReference type="ARBA" id="ARBA00022729"/>
    </source>
</evidence>
<dbReference type="EMBL" id="LXKT01000029">
    <property type="protein sequence ID" value="OCJ32846.1"/>
    <property type="molecule type" value="Genomic_DNA"/>
</dbReference>
<dbReference type="Pfam" id="PF13458">
    <property type="entry name" value="Peripla_BP_6"/>
    <property type="match status" value="1"/>
</dbReference>
<dbReference type="InterPro" id="IPR051010">
    <property type="entry name" value="BCAA_transport"/>
</dbReference>
<reference evidence="6 7" key="1">
    <citation type="journal article" date="2016" name="PeerJ">
        <title>Gall-ID: tools for genotyping gall-causing phytopathogenic bacteria.</title>
        <authorList>
            <person name="Davis E.W.II."/>
            <person name="Weisberg A.J."/>
            <person name="Tabima J.F."/>
            <person name="Grunwald N.J."/>
            <person name="Chang J.H."/>
        </authorList>
    </citation>
    <scope>NUCLEOTIDE SEQUENCE [LARGE SCALE GENOMIC DNA]</scope>
    <source>
        <strain evidence="6 7">N2/73</strain>
    </source>
</reference>
<dbReference type="PANTHER" id="PTHR30483:SF6">
    <property type="entry name" value="PERIPLASMIC BINDING PROTEIN OF ABC TRANSPORTER FOR NATURAL AMINO ACIDS"/>
    <property type="match status" value="1"/>
</dbReference>
<evidence type="ECO:0000256" key="3">
    <source>
        <dbReference type="ARBA" id="ARBA00022970"/>
    </source>
</evidence>
<evidence type="ECO:0000313" key="7">
    <source>
        <dbReference type="Proteomes" id="UP000093451"/>
    </source>
</evidence>
<proteinExistence type="inferred from homology"/>
<protein>
    <recommendedName>
        <fullName evidence="5">Leucine-binding protein domain-containing protein</fullName>
    </recommendedName>
</protein>
<dbReference type="RefSeq" id="WP_065689154.1">
    <property type="nucleotide sequence ID" value="NZ_LXKT01000029.1"/>
</dbReference>
<dbReference type="InterPro" id="IPR028082">
    <property type="entry name" value="Peripla_BP_I"/>
</dbReference>
<dbReference type="InterPro" id="IPR028081">
    <property type="entry name" value="Leu-bd"/>
</dbReference>
<dbReference type="PANTHER" id="PTHR30483">
    <property type="entry name" value="LEUCINE-SPECIFIC-BINDING PROTEIN"/>
    <property type="match status" value="1"/>
</dbReference>
<accession>A0AB36EBT4</accession>
<dbReference type="GO" id="GO:0006865">
    <property type="term" value="P:amino acid transport"/>
    <property type="evidence" value="ECO:0007669"/>
    <property type="project" value="UniProtKB-KW"/>
</dbReference>
<comment type="similarity">
    <text evidence="1">Belongs to the leucine-binding protein family.</text>
</comment>
<keyword evidence="2 4" id="KW-0732">Signal</keyword>
<evidence type="ECO:0000256" key="1">
    <source>
        <dbReference type="ARBA" id="ARBA00010062"/>
    </source>
</evidence>
<sequence>MEMFRCAAVAVALTISANYATADEVKVGVIGQFSGPYALAGKQLRESIDVYVAQHGTKAGEHDVKFIYKDIGGSNPALAKSLAEQLIVKDKVSILTGFFLSPEAAAVAPVISETKTPSVLSVSSAPQILRMSDYFVRAGQNIWQPAYAQADFAIDSGKKRAYIAVADYAPGHEVEEAFTRRFKERGGEIVGHDRMPLSTVDFAAFAERIAGSNPDAVITFLPNGAPSVAFFNALAARGVNKNSMVIGIAETDDPDLPLFGSNIVGVYSAIFYTGSLTNPENLAFKKIMSEKFGPQHRVGVNNASPYDAVELIYKMVAAQGDSFDPDKAMSAVKGYEWKSPSGPKRIDPETREMNHNIYIRQVQDVDGQLQNVLIKTYEMVGNPWAEAHPK</sequence>
<evidence type="ECO:0000259" key="5">
    <source>
        <dbReference type="Pfam" id="PF13458"/>
    </source>
</evidence>
<feature type="domain" description="Leucine-binding protein" evidence="5">
    <location>
        <begin position="24"/>
        <end position="363"/>
    </location>
</feature>